<dbReference type="Pfam" id="PF00072">
    <property type="entry name" value="Response_reg"/>
    <property type="match status" value="1"/>
</dbReference>
<comment type="function">
    <text evidence="10">Member of the two-component regulatory system BvgS/BvgA. Phosphorylates BvgA via a four-step phosphorelay in response to environmental signals.</text>
</comment>
<dbReference type="PANTHER" id="PTHR45339:SF1">
    <property type="entry name" value="HYBRID SIGNAL TRANSDUCTION HISTIDINE KINASE J"/>
    <property type="match status" value="1"/>
</dbReference>
<dbReference type="CDD" id="cd16922">
    <property type="entry name" value="HATPase_EvgS-ArcB-TorS-like"/>
    <property type="match status" value="1"/>
</dbReference>
<dbReference type="CDD" id="cd17546">
    <property type="entry name" value="REC_hyHK_CKI1_RcsC-like"/>
    <property type="match status" value="1"/>
</dbReference>
<dbReference type="EC" id="2.7.13.3" evidence="3"/>
<dbReference type="InterPro" id="IPR003660">
    <property type="entry name" value="HAMP_dom"/>
</dbReference>
<dbReference type="SUPFAM" id="SSF52172">
    <property type="entry name" value="CheY-like"/>
    <property type="match status" value="1"/>
</dbReference>
<dbReference type="Pfam" id="PF02518">
    <property type="entry name" value="HATPase_c"/>
    <property type="match status" value="1"/>
</dbReference>
<dbReference type="InterPro" id="IPR011006">
    <property type="entry name" value="CheY-like_superfamily"/>
</dbReference>
<dbReference type="AlphaFoldDB" id="Q479R6"/>
<dbReference type="InterPro" id="IPR004358">
    <property type="entry name" value="Sig_transdc_His_kin-like_C"/>
</dbReference>
<evidence type="ECO:0000256" key="12">
    <source>
        <dbReference type="ARBA" id="ARBA00068150"/>
    </source>
</evidence>
<dbReference type="SMART" id="SM00388">
    <property type="entry name" value="HisKA"/>
    <property type="match status" value="1"/>
</dbReference>
<feature type="domain" description="Response regulatory" evidence="18">
    <location>
        <begin position="496"/>
        <end position="615"/>
    </location>
</feature>
<dbReference type="SUPFAM" id="SSF55874">
    <property type="entry name" value="ATPase domain of HSP90 chaperone/DNA topoisomerase II/histidine kinase"/>
    <property type="match status" value="1"/>
</dbReference>
<evidence type="ECO:0000256" key="7">
    <source>
        <dbReference type="ARBA" id="ARBA00022777"/>
    </source>
</evidence>
<dbReference type="HOGENOM" id="CLU_000445_104_15_4"/>
<evidence type="ECO:0000259" key="17">
    <source>
        <dbReference type="PROSITE" id="PS50109"/>
    </source>
</evidence>
<dbReference type="PROSITE" id="PS50885">
    <property type="entry name" value="HAMP"/>
    <property type="match status" value="1"/>
</dbReference>
<dbReference type="KEGG" id="dar:Daro_3686"/>
<feature type="coiled-coil region" evidence="15">
    <location>
        <begin position="222"/>
        <end position="252"/>
    </location>
</feature>
<dbReference type="Gene3D" id="1.10.287.130">
    <property type="match status" value="1"/>
</dbReference>
<name>Q479R6_DECAR</name>
<protein>
    <recommendedName>
        <fullName evidence="12">Sensory/regulatory protein RpfC</fullName>
        <ecNumber evidence="3">2.7.13.3</ecNumber>
    </recommendedName>
    <alternativeName>
        <fullName evidence="13">Virulence sensor protein BvgS</fullName>
    </alternativeName>
</protein>
<dbReference type="eggNOG" id="COG0784">
    <property type="taxonomic scope" value="Bacteria"/>
</dbReference>
<dbReference type="FunFam" id="3.30.565.10:FF:000010">
    <property type="entry name" value="Sensor histidine kinase RcsC"/>
    <property type="match status" value="1"/>
</dbReference>
<dbReference type="FunFam" id="1.10.287.130:FF:000002">
    <property type="entry name" value="Two-component osmosensing histidine kinase"/>
    <property type="match status" value="1"/>
</dbReference>
<feature type="modified residue" description="4-aspartylphosphate" evidence="14">
    <location>
        <position position="545"/>
    </location>
</feature>
<dbReference type="Gene3D" id="6.10.340.10">
    <property type="match status" value="1"/>
</dbReference>
<evidence type="ECO:0000256" key="16">
    <source>
        <dbReference type="SAM" id="Phobius"/>
    </source>
</evidence>
<feature type="transmembrane region" description="Helical" evidence="16">
    <location>
        <begin position="6"/>
        <end position="30"/>
    </location>
</feature>
<reference evidence="20" key="1">
    <citation type="submission" date="2005-08" db="EMBL/GenBank/DDBJ databases">
        <title>Complete sequence of Dechloromonas aromatica RCB.</title>
        <authorList>
            <person name="Salinero K.K."/>
            <person name="Copeland A."/>
            <person name="Lucas S."/>
            <person name="Lapidus A."/>
            <person name="Barry K."/>
            <person name="Detter J.C."/>
            <person name="Glavina T."/>
            <person name="Hammon N."/>
            <person name="Israni S."/>
            <person name="Pitluck S."/>
            <person name="Di Bartolo G."/>
            <person name="Trong S."/>
            <person name="Schmutz J."/>
            <person name="Larimer F."/>
            <person name="Land M."/>
            <person name="Ivanova N."/>
            <person name="Richardson P."/>
        </authorList>
    </citation>
    <scope>NUCLEOTIDE SEQUENCE</scope>
    <source>
        <strain evidence="20">RCB</strain>
    </source>
</reference>
<evidence type="ECO:0000256" key="6">
    <source>
        <dbReference type="ARBA" id="ARBA00022741"/>
    </source>
</evidence>
<dbReference type="PROSITE" id="PS50109">
    <property type="entry name" value="HIS_KIN"/>
    <property type="match status" value="1"/>
</dbReference>
<evidence type="ECO:0000256" key="2">
    <source>
        <dbReference type="ARBA" id="ARBA00004370"/>
    </source>
</evidence>
<keyword evidence="16" id="KW-0812">Transmembrane</keyword>
<keyword evidence="8" id="KW-0067">ATP-binding</keyword>
<evidence type="ECO:0000256" key="1">
    <source>
        <dbReference type="ARBA" id="ARBA00000085"/>
    </source>
</evidence>
<dbReference type="STRING" id="159087.Daro_3686"/>
<evidence type="ECO:0000256" key="14">
    <source>
        <dbReference type="PROSITE-ProRule" id="PRU00169"/>
    </source>
</evidence>
<keyword evidence="6" id="KW-0547">Nucleotide-binding</keyword>
<keyword evidence="16" id="KW-0472">Membrane</keyword>
<dbReference type="CDD" id="cd06225">
    <property type="entry name" value="HAMP"/>
    <property type="match status" value="1"/>
</dbReference>
<accession>Q479R6</accession>
<feature type="domain" description="Histidine kinase" evidence="17">
    <location>
        <begin position="252"/>
        <end position="473"/>
    </location>
</feature>
<evidence type="ECO:0000256" key="3">
    <source>
        <dbReference type="ARBA" id="ARBA00012438"/>
    </source>
</evidence>
<comment type="subunit">
    <text evidence="11">At low DSF concentrations, interacts with RpfF.</text>
</comment>
<dbReference type="Gene3D" id="3.40.50.2300">
    <property type="match status" value="1"/>
</dbReference>
<comment type="subcellular location">
    <subcellularLocation>
        <location evidence="2">Membrane</location>
    </subcellularLocation>
</comment>
<evidence type="ECO:0000256" key="9">
    <source>
        <dbReference type="ARBA" id="ARBA00023012"/>
    </source>
</evidence>
<dbReference type="Pfam" id="PF00512">
    <property type="entry name" value="HisKA"/>
    <property type="match status" value="1"/>
</dbReference>
<dbReference type="Pfam" id="PF00672">
    <property type="entry name" value="HAMP"/>
    <property type="match status" value="1"/>
</dbReference>
<keyword evidence="16" id="KW-1133">Transmembrane helix</keyword>
<dbReference type="GO" id="GO:0016020">
    <property type="term" value="C:membrane"/>
    <property type="evidence" value="ECO:0007669"/>
    <property type="project" value="UniProtKB-SubCell"/>
</dbReference>
<dbReference type="SMART" id="SM00387">
    <property type="entry name" value="HATPase_c"/>
    <property type="match status" value="1"/>
</dbReference>
<dbReference type="CDD" id="cd00082">
    <property type="entry name" value="HisKA"/>
    <property type="match status" value="1"/>
</dbReference>
<dbReference type="InterPro" id="IPR005467">
    <property type="entry name" value="His_kinase_dom"/>
</dbReference>
<dbReference type="PROSITE" id="PS50110">
    <property type="entry name" value="RESPONSE_REGULATORY"/>
    <property type="match status" value="1"/>
</dbReference>
<evidence type="ECO:0000256" key="5">
    <source>
        <dbReference type="ARBA" id="ARBA00022679"/>
    </source>
</evidence>
<comment type="catalytic activity">
    <reaction evidence="1">
        <text>ATP + protein L-histidine = ADP + protein N-phospho-L-histidine.</text>
        <dbReference type="EC" id="2.7.13.3"/>
    </reaction>
</comment>
<evidence type="ECO:0000256" key="8">
    <source>
        <dbReference type="ARBA" id="ARBA00022840"/>
    </source>
</evidence>
<keyword evidence="9" id="KW-0902">Two-component regulatory system</keyword>
<keyword evidence="15" id="KW-0175">Coiled coil</keyword>
<dbReference type="Gene3D" id="3.30.565.10">
    <property type="entry name" value="Histidine kinase-like ATPase, C-terminal domain"/>
    <property type="match status" value="1"/>
</dbReference>
<dbReference type="InterPro" id="IPR036097">
    <property type="entry name" value="HisK_dim/P_sf"/>
</dbReference>
<keyword evidence="5 20" id="KW-0808">Transferase</keyword>
<evidence type="ECO:0000256" key="10">
    <source>
        <dbReference type="ARBA" id="ARBA00058004"/>
    </source>
</evidence>
<evidence type="ECO:0000313" key="20">
    <source>
        <dbReference type="EMBL" id="AAZ48415.1"/>
    </source>
</evidence>
<dbReference type="EMBL" id="CP000089">
    <property type="protein sequence ID" value="AAZ48415.1"/>
    <property type="molecule type" value="Genomic_DNA"/>
</dbReference>
<dbReference type="InterPro" id="IPR003594">
    <property type="entry name" value="HATPase_dom"/>
</dbReference>
<dbReference type="PANTHER" id="PTHR45339">
    <property type="entry name" value="HYBRID SIGNAL TRANSDUCTION HISTIDINE KINASE J"/>
    <property type="match status" value="1"/>
</dbReference>
<dbReference type="GO" id="GO:0000155">
    <property type="term" value="F:phosphorelay sensor kinase activity"/>
    <property type="evidence" value="ECO:0007669"/>
    <property type="project" value="InterPro"/>
</dbReference>
<keyword evidence="4 14" id="KW-0597">Phosphoprotein</keyword>
<evidence type="ECO:0000259" key="19">
    <source>
        <dbReference type="PROSITE" id="PS50885"/>
    </source>
</evidence>
<proteinExistence type="predicted"/>
<feature type="transmembrane region" description="Helical" evidence="16">
    <location>
        <begin position="150"/>
        <end position="173"/>
    </location>
</feature>
<dbReference type="SMART" id="SM00448">
    <property type="entry name" value="REC"/>
    <property type="match status" value="1"/>
</dbReference>
<evidence type="ECO:0000259" key="18">
    <source>
        <dbReference type="PROSITE" id="PS50110"/>
    </source>
</evidence>
<evidence type="ECO:0000256" key="15">
    <source>
        <dbReference type="SAM" id="Coils"/>
    </source>
</evidence>
<gene>
    <name evidence="20" type="ordered locus">Daro_3686</name>
</gene>
<dbReference type="GO" id="GO:0005524">
    <property type="term" value="F:ATP binding"/>
    <property type="evidence" value="ECO:0007669"/>
    <property type="project" value="UniProtKB-KW"/>
</dbReference>
<dbReference type="InterPro" id="IPR003661">
    <property type="entry name" value="HisK_dim/P_dom"/>
</dbReference>
<dbReference type="eggNOG" id="COG2205">
    <property type="taxonomic scope" value="Bacteria"/>
</dbReference>
<dbReference type="SUPFAM" id="SSF158472">
    <property type="entry name" value="HAMP domain-like"/>
    <property type="match status" value="1"/>
</dbReference>
<evidence type="ECO:0000256" key="4">
    <source>
        <dbReference type="ARBA" id="ARBA00022553"/>
    </source>
</evidence>
<evidence type="ECO:0000256" key="13">
    <source>
        <dbReference type="ARBA" id="ARBA00070152"/>
    </source>
</evidence>
<dbReference type="eggNOG" id="COG3850">
    <property type="taxonomic scope" value="Bacteria"/>
</dbReference>
<dbReference type="SUPFAM" id="SSF47384">
    <property type="entry name" value="Homodimeric domain of signal transducing histidine kinase"/>
    <property type="match status" value="1"/>
</dbReference>
<keyword evidence="7 20" id="KW-0418">Kinase</keyword>
<dbReference type="InterPro" id="IPR036890">
    <property type="entry name" value="HATPase_C_sf"/>
</dbReference>
<dbReference type="SMART" id="SM00304">
    <property type="entry name" value="HAMP"/>
    <property type="match status" value="1"/>
</dbReference>
<dbReference type="InterPro" id="IPR001789">
    <property type="entry name" value="Sig_transdc_resp-reg_receiver"/>
</dbReference>
<sequence length="620" mass="67832">MKFRTKTILGVALIEGVLLAILGIGILSLFRDANEQQITRRAAVSARLLAASARDAMVAYDLATIDGIASDVLETGEISYVRFLDGQGRVMVERGALPSQPEFAAGVSQTEDGVLDRAVPITVSGESFGQIQFGIDIAPFTLALNRTQRWFMALSALEMGLVAFFSLILGTYLTRQLTALRNASREIAEGRFDRPLKIDGNDELAETAQAFNHMVEKVAGSISSLRESKAKLRQAKEEAESANAAKSQFLANMSHELRTPMTGIIGMSFLMMRTELDEQQRDFADTIQRSANALLIIINDILDLSAIEAEKLRLAHANYSARKVIGEVLALISPSADAKNISLISQIADDLPEILVGDAIRLRQVLLNLLGNAIKFTEQGSVTLEVAHQPTDDGRQRLNFVVRDTGIGMTPGVVNALFTPFFQADLSNTRRFGGTGLGLSISRRLIELMHGEISAESEPDVGSTFRFHIVADLPETSVAEEQPQKADGERHFDARRILVVDDRQINRKVVGAMLERLGCHVLMAEHGEEALARLATEVVDLVLMDCQMPVMDGFEATRRIREGEDSRIDPATKIIAMTANAMEGDKQRCLAAGMNDYISKPIFAAELERILTTWLPATPA</sequence>
<dbReference type="PRINTS" id="PR00344">
    <property type="entry name" value="BCTRLSENSOR"/>
</dbReference>
<feature type="domain" description="HAMP" evidence="19">
    <location>
        <begin position="171"/>
        <end position="223"/>
    </location>
</feature>
<evidence type="ECO:0000256" key="11">
    <source>
        <dbReference type="ARBA" id="ARBA00064003"/>
    </source>
</evidence>
<dbReference type="OrthoDB" id="5519028at2"/>
<organism evidence="20">
    <name type="scientific">Dechloromonas aromatica (strain RCB)</name>
    <dbReference type="NCBI Taxonomy" id="159087"/>
    <lineage>
        <taxon>Bacteria</taxon>
        <taxon>Pseudomonadati</taxon>
        <taxon>Pseudomonadota</taxon>
        <taxon>Betaproteobacteria</taxon>
        <taxon>Rhodocyclales</taxon>
        <taxon>Azonexaceae</taxon>
        <taxon>Dechloromonas</taxon>
    </lineage>
</organism>